<evidence type="ECO:0000313" key="2">
    <source>
        <dbReference type="Proteomes" id="UP000034678"/>
    </source>
</evidence>
<accession>A0A0G1AD16</accession>
<gene>
    <name evidence="1" type="ORF">UV26_C0034G0004</name>
</gene>
<proteinExistence type="predicted"/>
<evidence type="ECO:0000313" key="1">
    <source>
        <dbReference type="EMBL" id="KKS58932.1"/>
    </source>
</evidence>
<sequence>MSSTKTYRANDPTVFEKITRDFNELYNSVNSPQVSVGRGTEGKSGDLRLTFDDGGYSYLEGKGNEGWLTSFTGVMVDKPARGRPYPHFPVLTVDNLFAKIFTVNQTMSSNGNMIMSDYGIVESFTKSTITFKDQTNLNLCGFQQYDTCEVRSIKADKSLDIKKINFTVDSVSGRTITVTYSGSDLVSVGDIVVRIGNTTTASRQNSIYFSTSDTNSPYIDLYSGTTLYTLSSPKVRVGKLDGVGALTGMGLYAIDNIHLSKIAAGVGIHLTTGTTTTITSGFAVFDPAEGRMHLGDTTNYIRWNYDETAPFKDKLVVQGDIVLGNTNSIYSANKTSYADTDAGFWLGYDTSAYKINFGDATNYFKWTGTAIETLGATITGGTIQTATGTGQRVVMDNTNGGQIRFYNSSNVNIIKIGDAAFSSTPGMLVTNGMVYSTTNVSSSYALYGASSGAISAVGIQGDATGLGINYAVKGYAVAGTSNYSFYGEAGTLLNVEGLNIGASKFIVSATGDITKLNNITYSFPSVAPTLNQVLACSNATGGVLSWASPGTGTVTSVSGVAANGFTWSIATATTTPAITLTLQNATTAQSGQLTSTDWNTFNGKTTLAAVVAATNNWGGVNTFQQQYTYFGVSASNPGEIVLYNDVDEAFSTILKTSGSSGASRIITLPDATGTVLLTDGSGASLTGTASSLTAGAVTNGVYANANNSLTGNNTTTGSVMLDGEYELTPATDPSDASITGKNTLILYMADAYTVNLTNPTDGQLLFVSVDKDSPADAIISPVRNGVNATLTLGIGKSRLLRYRTSETTWYATE</sequence>
<comment type="caution">
    <text evidence="1">The sequence shown here is derived from an EMBL/GenBank/DDBJ whole genome shotgun (WGS) entry which is preliminary data.</text>
</comment>
<reference evidence="1 2" key="1">
    <citation type="journal article" date="2015" name="Nature">
        <title>rRNA introns, odd ribosomes, and small enigmatic genomes across a large radiation of phyla.</title>
        <authorList>
            <person name="Brown C.T."/>
            <person name="Hug L.A."/>
            <person name="Thomas B.C."/>
            <person name="Sharon I."/>
            <person name="Castelle C.J."/>
            <person name="Singh A."/>
            <person name="Wilkins M.J."/>
            <person name="Williams K.H."/>
            <person name="Banfield J.F."/>
        </authorList>
    </citation>
    <scope>NUCLEOTIDE SEQUENCE [LARGE SCALE GENOMIC DNA]</scope>
</reference>
<dbReference type="Proteomes" id="UP000034678">
    <property type="component" value="Unassembled WGS sequence"/>
</dbReference>
<dbReference type="AlphaFoldDB" id="A0A0G1AD16"/>
<name>A0A0G1AD16_UNCKA</name>
<organism evidence="1 2">
    <name type="scientific">candidate division WWE3 bacterium GW2011_GWF2_42_42</name>
    <dbReference type="NCBI Taxonomy" id="1619142"/>
    <lineage>
        <taxon>Bacteria</taxon>
        <taxon>Katanobacteria</taxon>
    </lineage>
</organism>
<protein>
    <submittedName>
        <fullName evidence="1">Uncharacterized protein</fullName>
    </submittedName>
</protein>
<dbReference type="STRING" id="1619142.UV26_C0034G0004"/>
<dbReference type="EMBL" id="LCDU01000034">
    <property type="protein sequence ID" value="KKS58932.1"/>
    <property type="molecule type" value="Genomic_DNA"/>
</dbReference>